<name>A0A511B5R8_9PROT</name>
<sequence>MSKFLDWAREPTTLQGLGLLSGAMMAAWLGVNGGVPSVMASTAIFLLIPEKSPLQKAASIAAGAAITEIGKHPLLGTPSATASTDEPKAPT</sequence>
<accession>A0A511B5R8</accession>
<gene>
    <name evidence="2" type="ORF">GWA01_09170</name>
</gene>
<keyword evidence="1" id="KW-0812">Transmembrane</keyword>
<protein>
    <submittedName>
        <fullName evidence="2">Uncharacterized protein</fullName>
    </submittedName>
</protein>
<organism evidence="2 3">
    <name type="scientific">Gluconobacter wancherniae NBRC 103581</name>
    <dbReference type="NCBI Taxonomy" id="656744"/>
    <lineage>
        <taxon>Bacteria</taxon>
        <taxon>Pseudomonadati</taxon>
        <taxon>Pseudomonadota</taxon>
        <taxon>Alphaproteobacteria</taxon>
        <taxon>Acetobacterales</taxon>
        <taxon>Acetobacteraceae</taxon>
        <taxon>Gluconobacter</taxon>
    </lineage>
</organism>
<keyword evidence="3" id="KW-1185">Reference proteome</keyword>
<dbReference type="OrthoDB" id="7273344at2"/>
<feature type="transmembrane region" description="Helical" evidence="1">
    <location>
        <begin position="20"/>
        <end position="48"/>
    </location>
</feature>
<dbReference type="RefSeq" id="WP_146794441.1">
    <property type="nucleotide sequence ID" value="NZ_BARC01000011.1"/>
</dbReference>
<evidence type="ECO:0000256" key="1">
    <source>
        <dbReference type="SAM" id="Phobius"/>
    </source>
</evidence>
<dbReference type="AlphaFoldDB" id="A0A511B5R8"/>
<comment type="caution">
    <text evidence="2">The sequence shown here is derived from an EMBL/GenBank/DDBJ whole genome shotgun (WGS) entry which is preliminary data.</text>
</comment>
<evidence type="ECO:0000313" key="2">
    <source>
        <dbReference type="EMBL" id="GEK93147.1"/>
    </source>
</evidence>
<dbReference type="Proteomes" id="UP000321230">
    <property type="component" value="Unassembled WGS sequence"/>
</dbReference>
<evidence type="ECO:0000313" key="3">
    <source>
        <dbReference type="Proteomes" id="UP000321230"/>
    </source>
</evidence>
<keyword evidence="1" id="KW-1133">Transmembrane helix</keyword>
<dbReference type="EMBL" id="BJUZ01000001">
    <property type="protein sequence ID" value="GEK93147.1"/>
    <property type="molecule type" value="Genomic_DNA"/>
</dbReference>
<proteinExistence type="predicted"/>
<reference evidence="2 3" key="1">
    <citation type="submission" date="2019-07" db="EMBL/GenBank/DDBJ databases">
        <title>Whole genome shotgun sequence of Gluconobacter wancherniae NBRC 103581.</title>
        <authorList>
            <person name="Hosoyama A."/>
            <person name="Uohara A."/>
            <person name="Ohji S."/>
            <person name="Ichikawa N."/>
        </authorList>
    </citation>
    <scope>NUCLEOTIDE SEQUENCE [LARGE SCALE GENOMIC DNA]</scope>
    <source>
        <strain evidence="2 3">NBRC 103581</strain>
    </source>
</reference>
<keyword evidence="1" id="KW-0472">Membrane</keyword>